<evidence type="ECO:0000259" key="6">
    <source>
        <dbReference type="Pfam" id="PF00251"/>
    </source>
</evidence>
<name>A0A6B0YRI4_9CHLR</name>
<dbReference type="CDD" id="cd08996">
    <property type="entry name" value="GH32_FFase"/>
    <property type="match status" value="1"/>
</dbReference>
<dbReference type="InterPro" id="IPR013320">
    <property type="entry name" value="ConA-like_dom_sf"/>
</dbReference>
<dbReference type="GO" id="GO:0004564">
    <property type="term" value="F:beta-fructofuranosidase activity"/>
    <property type="evidence" value="ECO:0007669"/>
    <property type="project" value="UniProtKB-EC"/>
</dbReference>
<dbReference type="Pfam" id="PF08244">
    <property type="entry name" value="Glyco_hydro_32C"/>
    <property type="match status" value="1"/>
</dbReference>
<reference evidence="8" key="1">
    <citation type="submission" date="2019-09" db="EMBL/GenBank/DDBJ databases">
        <title>Characterisation of the sponge microbiome using genome-centric metagenomics.</title>
        <authorList>
            <person name="Engelberts J.P."/>
            <person name="Robbins S.J."/>
            <person name="De Goeij J.M."/>
            <person name="Aranda M."/>
            <person name="Bell S.C."/>
            <person name="Webster N.S."/>
        </authorList>
    </citation>
    <scope>NUCLEOTIDE SEQUENCE</scope>
    <source>
        <strain evidence="8">SB0664_bin_27</strain>
    </source>
</reference>
<dbReference type="SMART" id="SM00640">
    <property type="entry name" value="Glyco_32"/>
    <property type="match status" value="1"/>
</dbReference>
<dbReference type="InterPro" id="IPR023296">
    <property type="entry name" value="Glyco_hydro_beta-prop_sf"/>
</dbReference>
<dbReference type="Pfam" id="PF00251">
    <property type="entry name" value="Glyco_hydro_32N"/>
    <property type="match status" value="1"/>
</dbReference>
<dbReference type="Gene3D" id="2.115.10.20">
    <property type="entry name" value="Glycosyl hydrolase domain, family 43"/>
    <property type="match status" value="1"/>
</dbReference>
<accession>A0A6B0YRI4</accession>
<dbReference type="EC" id="3.2.1.26" evidence="2"/>
<evidence type="ECO:0000256" key="2">
    <source>
        <dbReference type="ARBA" id="ARBA00012758"/>
    </source>
</evidence>
<gene>
    <name evidence="8" type="ORF">F4Y42_09620</name>
</gene>
<dbReference type="SUPFAM" id="SSF75005">
    <property type="entry name" value="Arabinanase/levansucrase/invertase"/>
    <property type="match status" value="1"/>
</dbReference>
<dbReference type="EMBL" id="VXRG01000080">
    <property type="protein sequence ID" value="MXY93694.1"/>
    <property type="molecule type" value="Genomic_DNA"/>
</dbReference>
<dbReference type="PANTHER" id="PTHR43101">
    <property type="entry name" value="BETA-FRUCTOSIDASE"/>
    <property type="match status" value="1"/>
</dbReference>
<evidence type="ECO:0000256" key="4">
    <source>
        <dbReference type="ARBA" id="ARBA00023295"/>
    </source>
</evidence>
<dbReference type="InterPro" id="IPR051214">
    <property type="entry name" value="GH32_Enzymes"/>
</dbReference>
<proteinExistence type="inferred from homology"/>
<comment type="similarity">
    <text evidence="1 5">Belongs to the glycosyl hydrolase 32 family.</text>
</comment>
<organism evidence="8">
    <name type="scientific">Caldilineaceae bacterium SB0664_bin_27</name>
    <dbReference type="NCBI Taxonomy" id="2605260"/>
    <lineage>
        <taxon>Bacteria</taxon>
        <taxon>Bacillati</taxon>
        <taxon>Chloroflexota</taxon>
        <taxon>Caldilineae</taxon>
        <taxon>Caldilineales</taxon>
        <taxon>Caldilineaceae</taxon>
    </lineage>
</organism>
<dbReference type="InterPro" id="IPR013189">
    <property type="entry name" value="Glyco_hydro_32_C"/>
</dbReference>
<comment type="caution">
    <text evidence="8">The sequence shown here is derived from an EMBL/GenBank/DDBJ whole genome shotgun (WGS) entry which is preliminary data.</text>
</comment>
<dbReference type="PANTHER" id="PTHR43101:SF1">
    <property type="entry name" value="BETA-FRUCTOSIDASE"/>
    <property type="match status" value="1"/>
</dbReference>
<evidence type="ECO:0000259" key="7">
    <source>
        <dbReference type="Pfam" id="PF08244"/>
    </source>
</evidence>
<keyword evidence="4 5" id="KW-0326">Glycosidase</keyword>
<dbReference type="Gene3D" id="2.60.120.560">
    <property type="entry name" value="Exo-inulinase, domain 1"/>
    <property type="match status" value="1"/>
</dbReference>
<dbReference type="GO" id="GO:0005975">
    <property type="term" value="P:carbohydrate metabolic process"/>
    <property type="evidence" value="ECO:0007669"/>
    <property type="project" value="InterPro"/>
</dbReference>
<dbReference type="InterPro" id="IPR001362">
    <property type="entry name" value="Glyco_hydro_32"/>
</dbReference>
<dbReference type="InterPro" id="IPR013148">
    <property type="entry name" value="Glyco_hydro_32_N"/>
</dbReference>
<evidence type="ECO:0000256" key="5">
    <source>
        <dbReference type="RuleBase" id="RU362110"/>
    </source>
</evidence>
<feature type="domain" description="Glycosyl hydrolase family 32 N-terminal" evidence="6">
    <location>
        <begin position="26"/>
        <end position="330"/>
    </location>
</feature>
<evidence type="ECO:0000313" key="8">
    <source>
        <dbReference type="EMBL" id="MXY93694.1"/>
    </source>
</evidence>
<evidence type="ECO:0000256" key="3">
    <source>
        <dbReference type="ARBA" id="ARBA00022801"/>
    </source>
</evidence>
<protein>
    <recommendedName>
        <fullName evidence="2">beta-fructofuranosidase</fullName>
        <ecNumber evidence="2">3.2.1.26</ecNumber>
    </recommendedName>
</protein>
<evidence type="ECO:0000256" key="1">
    <source>
        <dbReference type="ARBA" id="ARBA00009902"/>
    </source>
</evidence>
<feature type="domain" description="Glycosyl hydrolase family 32 C-terminal" evidence="7">
    <location>
        <begin position="333"/>
        <end position="501"/>
    </location>
</feature>
<dbReference type="SUPFAM" id="SSF49899">
    <property type="entry name" value="Concanavalin A-like lectins/glucanases"/>
    <property type="match status" value="1"/>
</dbReference>
<keyword evidence="3 5" id="KW-0378">Hydrolase</keyword>
<dbReference type="AlphaFoldDB" id="A0A6B0YRI4"/>
<sequence>MTKAVAETADQSRQRLASDPYRPAYHFLAPCNWLNDPNGTIFWKGRYHLFYQNNPDAAFHGGATGTIHWGHAVSEDLVHWQDLPIALAPVDSYDRDGCYSGTAFVNMEVVPTIIYHGVRGGICLAASQDDLLVEWEKHPANPVIPTPEPGSGYTVDGAPCAWIEGDTYYALTGNTSREEYEGLKPDRAFLYRSDDLAHWEYLHPLYEGGKYTEVGEDCAVPDFFPMGDRHVLLFASHHRGPHYYTGTYANRKFTPERHGRMAFGETNFSNRTGILNECQTLLDGNGRRVMFGRLSEGRYGYIQRASGWSGIMGLPIELTMGEEGELHLNPVEELEALRRNPVSLSDIQLAGDSSITLDGVRGNRLEIRAVFSWETAEEFGLSVCCSPDGAEQTMIRFNVNPNDSTQPQDRLGPDRLLVLDVTRSSVSQEVKNRESQRCTVAHSYGETIELRVFVDRSVVEVFAQGGHYLGKRIYPARPDSLGVQIFSLGGDATLHSLEAWEMDAIWPI</sequence>